<dbReference type="PANTHER" id="PTHR12302">
    <property type="entry name" value="EBNA2 BINDING PROTEIN P100"/>
    <property type="match status" value="1"/>
</dbReference>
<comment type="caution">
    <text evidence="5">The sequence shown here is derived from an EMBL/GenBank/DDBJ whole genome shotgun (WGS) entry which is preliminary data.</text>
</comment>
<keyword evidence="2" id="KW-0255">Endonuclease</keyword>
<keyword evidence="6" id="KW-1185">Reference proteome</keyword>
<dbReference type="SMART" id="SM00318">
    <property type="entry name" value="SNc"/>
    <property type="match status" value="1"/>
</dbReference>
<keyword evidence="3" id="KW-0378">Hydrolase</keyword>
<dbReference type="EMBL" id="BMYZ01000002">
    <property type="protein sequence ID" value="GGY78730.1"/>
    <property type="molecule type" value="Genomic_DNA"/>
</dbReference>
<keyword evidence="1" id="KW-0540">Nuclease</keyword>
<name>A0ABQ3B603_9GAMM</name>
<dbReference type="RefSeq" id="WP_189418990.1">
    <property type="nucleotide sequence ID" value="NZ_BMYZ01000002.1"/>
</dbReference>
<gene>
    <name evidence="5" type="ORF">GCM10011613_24360</name>
</gene>
<dbReference type="Proteomes" id="UP000619761">
    <property type="component" value="Unassembled WGS sequence"/>
</dbReference>
<evidence type="ECO:0000256" key="1">
    <source>
        <dbReference type="ARBA" id="ARBA00022722"/>
    </source>
</evidence>
<proteinExistence type="predicted"/>
<evidence type="ECO:0000256" key="3">
    <source>
        <dbReference type="ARBA" id="ARBA00022801"/>
    </source>
</evidence>
<feature type="domain" description="TNase-like" evidence="4">
    <location>
        <begin position="5"/>
        <end position="136"/>
    </location>
</feature>
<dbReference type="InterPro" id="IPR016071">
    <property type="entry name" value="Staphylococal_nuclease_OB-fold"/>
</dbReference>
<dbReference type="SUPFAM" id="SSF50199">
    <property type="entry name" value="Staphylococcal nuclease"/>
    <property type="match status" value="1"/>
</dbReference>
<evidence type="ECO:0000313" key="6">
    <source>
        <dbReference type="Proteomes" id="UP000619761"/>
    </source>
</evidence>
<accession>A0ABQ3B603</accession>
<dbReference type="Gene3D" id="2.40.50.90">
    <property type="match status" value="1"/>
</dbReference>
<dbReference type="InterPro" id="IPR035437">
    <property type="entry name" value="SNase_OB-fold_sf"/>
</dbReference>
<evidence type="ECO:0000313" key="5">
    <source>
        <dbReference type="EMBL" id="GGY78730.1"/>
    </source>
</evidence>
<evidence type="ECO:0000259" key="4">
    <source>
        <dbReference type="PROSITE" id="PS50830"/>
    </source>
</evidence>
<evidence type="ECO:0000256" key="2">
    <source>
        <dbReference type="ARBA" id="ARBA00022759"/>
    </source>
</evidence>
<reference evidence="6" key="1">
    <citation type="journal article" date="2019" name="Int. J. Syst. Evol. Microbiol.">
        <title>The Global Catalogue of Microorganisms (GCM) 10K type strain sequencing project: providing services to taxonomists for standard genome sequencing and annotation.</title>
        <authorList>
            <consortium name="The Broad Institute Genomics Platform"/>
            <consortium name="The Broad Institute Genome Sequencing Center for Infectious Disease"/>
            <person name="Wu L."/>
            <person name="Ma J."/>
        </authorList>
    </citation>
    <scope>NUCLEOTIDE SEQUENCE [LARGE SCALE GENOMIC DNA]</scope>
    <source>
        <strain evidence="6">KCTC 32239</strain>
    </source>
</reference>
<dbReference type="PROSITE" id="PS50830">
    <property type="entry name" value="TNASE_3"/>
    <property type="match status" value="1"/>
</dbReference>
<dbReference type="Pfam" id="PF00565">
    <property type="entry name" value="SNase"/>
    <property type="match status" value="1"/>
</dbReference>
<protein>
    <submittedName>
        <fullName evidence="5">Nuclease</fullName>
    </submittedName>
</protein>
<organism evidence="5 6">
    <name type="scientific">Cellvibrio zantedeschiae</name>
    <dbReference type="NCBI Taxonomy" id="1237077"/>
    <lineage>
        <taxon>Bacteria</taxon>
        <taxon>Pseudomonadati</taxon>
        <taxon>Pseudomonadota</taxon>
        <taxon>Gammaproteobacteria</taxon>
        <taxon>Cellvibrionales</taxon>
        <taxon>Cellvibrionaceae</taxon>
        <taxon>Cellvibrio</taxon>
    </lineage>
</organism>
<sequence>MPAGTGETAVVERVYDGDTIKLKDGRHVRILGVNAPEVDHGKEKTGQALGEESRKATEAFLKPNKTVKLFYDEQRVDRYERTLAHVYDAQGNSLGATLLRNGLGFHVAIPPNLSLNECLISQEAIARKKGLGVWSHAEWQAKPASSLTLDNTGFQRIRGRVVSVRKAQSIWLELDGPLVIKITPTDLKNFSVADWPSWRGKEVEVRGWVTERGGNEESGKKTKSNAKKSYKSLIVQPRIAGNLDLLGK</sequence>
<dbReference type="PANTHER" id="PTHR12302:SF3">
    <property type="entry name" value="SERINE_THREONINE-PROTEIN KINASE 31"/>
    <property type="match status" value="1"/>
</dbReference>